<feature type="transmembrane region" description="Helical" evidence="6">
    <location>
        <begin position="162"/>
        <end position="182"/>
    </location>
</feature>
<dbReference type="NCBIfam" id="TIGR00229">
    <property type="entry name" value="sensory_box"/>
    <property type="match status" value="1"/>
</dbReference>
<evidence type="ECO:0000256" key="2">
    <source>
        <dbReference type="ARBA" id="ARBA00022475"/>
    </source>
</evidence>
<feature type="domain" description="GGDEF" evidence="11">
    <location>
        <begin position="703"/>
        <end position="841"/>
    </location>
</feature>
<dbReference type="PANTHER" id="PTHR44757">
    <property type="entry name" value="DIGUANYLATE CYCLASE DGCP"/>
    <property type="match status" value="1"/>
</dbReference>
<evidence type="ECO:0000256" key="6">
    <source>
        <dbReference type="SAM" id="Phobius"/>
    </source>
</evidence>
<name>A0ABY7GI78_9GAMM</name>
<feature type="transmembrane region" description="Helical" evidence="6">
    <location>
        <begin position="194"/>
        <end position="212"/>
    </location>
</feature>
<feature type="domain" description="CHASE" evidence="9">
    <location>
        <begin position="256"/>
        <end position="472"/>
    </location>
</feature>
<dbReference type="PROSITE" id="PS50112">
    <property type="entry name" value="PAS"/>
    <property type="match status" value="1"/>
</dbReference>
<dbReference type="Pfam" id="PF05231">
    <property type="entry name" value="MASE1"/>
    <property type="match status" value="1"/>
</dbReference>
<dbReference type="PROSITE" id="PS50839">
    <property type="entry name" value="CHASE"/>
    <property type="match status" value="1"/>
</dbReference>
<dbReference type="CDD" id="cd01949">
    <property type="entry name" value="GGDEF"/>
    <property type="match status" value="1"/>
</dbReference>
<protein>
    <submittedName>
        <fullName evidence="12">EAL domain-containing protein</fullName>
    </submittedName>
</protein>
<comment type="subcellular location">
    <subcellularLocation>
        <location evidence="1">Cell membrane</location>
        <topology evidence="1">Multi-pass membrane protein</topology>
    </subcellularLocation>
</comment>
<proteinExistence type="predicted"/>
<feature type="transmembrane region" description="Helical" evidence="6">
    <location>
        <begin position="7"/>
        <end position="26"/>
    </location>
</feature>
<dbReference type="SMART" id="SM01079">
    <property type="entry name" value="CHASE"/>
    <property type="match status" value="1"/>
</dbReference>
<dbReference type="InterPro" id="IPR000160">
    <property type="entry name" value="GGDEF_dom"/>
</dbReference>
<dbReference type="CDD" id="cd01948">
    <property type="entry name" value="EAL"/>
    <property type="match status" value="1"/>
</dbReference>
<evidence type="ECO:0000259" key="9">
    <source>
        <dbReference type="PROSITE" id="PS50839"/>
    </source>
</evidence>
<dbReference type="InterPro" id="IPR000014">
    <property type="entry name" value="PAS"/>
</dbReference>
<dbReference type="SMART" id="SM00091">
    <property type="entry name" value="PAS"/>
    <property type="match status" value="1"/>
</dbReference>
<dbReference type="NCBIfam" id="TIGR00254">
    <property type="entry name" value="GGDEF"/>
    <property type="match status" value="1"/>
</dbReference>
<dbReference type="InterPro" id="IPR035965">
    <property type="entry name" value="PAS-like_dom_sf"/>
</dbReference>
<sequence>MDKLQKRIWLNLIAAVAYFIGGWLGTLLATPLTNISPVWPAAGVALAAMLSYRTAVLPGIFIGALTAQFYAFLDVSSLERIVESLGIGAMASIGSCLQAWFGLWLFERWIGKQDALIEDGKILRFFLLIVISCLLAPTVGVLSLYSRDVISVHHLAGSWSTWWAGDAIGAATVTPLLLLFVGRPRPIWQARRRFVLYPLLLVIVLVVGAFEFSRRQDDLRLENLFARQVQLLHTTIEEHLRDHVATNMALRSFFDSSETVSREEFISFSESIRHQHSGILEWTQRVGRAERARWEQVNGRPIRQLTGKQDLKLADASGLYFPVTYVVPQAGNERALGYDISSNPQVAPVVFKAIDTGEMLATGPVHLIQDTDDKRSSVIYAPVYAKHRPLQTVEERRAAFVGFVATAFRIENDMQAILSWLGRNQLQLLLNIYDQDQLIYSNLPPDFHRNPSSAKFGASRNIEFAGRHWRLYFLPAAEFFHLQQSPLSGWLLLGGFLLSGLTAFGLLLLTGRTARVEDLVAARTVDLSRSNAALNQEIALRRRHENELRVAATTFESHEAILVTDAEGSILKVNKAFTEITGYGAEEVIGQNPRLLSSGRHERDFFLQMYRALAKNNQWKGEIWNRRKNGELYPELLTITGVRDDQNRLTHYVAIFSDISAQKAAEKEIHHLAFYDPLTNLPNRRLLLDRLQHEIAAAKRQHCYGALFFLDLDHFKNLNDSRGHQVGDELLVQVAQRLKSIIRDEDTACRLGGDEFIVLMPGRLFDLHQATNHAAMLAEKILLAINQPFVVQGSEHHFSTSIGVTLYPETIEHPEDVIQQADTAMYRAKEGGRNGISFYRPSMQEAADKRLTMEKEMRKALQDGQFVLYYQPQVDMQNKRVASAEALIRWLHPEKGMISPLDFIPLAEDTQLIQPIGAWVLREACRQIKAWDRLGHRIDHVAVNVSSRQFRQSSFVQQVRLALLDAGIGAERLVIELTEGCVIEDIDDTIAKMHALQVMGVRISIDDFGIGYSSLSYLKSLPLSQLKIDQSFVRHIDDPNAAVIVETIIMMAKSLGLNVIAEGVETQAQIDFLSAKRCLFFQGFYFGKPVASHEFVFRL</sequence>
<dbReference type="SUPFAM" id="SSF55073">
    <property type="entry name" value="Nucleotide cyclase"/>
    <property type="match status" value="1"/>
</dbReference>
<dbReference type="SUPFAM" id="SSF141868">
    <property type="entry name" value="EAL domain-like"/>
    <property type="match status" value="1"/>
</dbReference>
<dbReference type="InterPro" id="IPR029787">
    <property type="entry name" value="Nucleotide_cyclase"/>
</dbReference>
<dbReference type="Gene3D" id="3.30.450.350">
    <property type="entry name" value="CHASE domain"/>
    <property type="match status" value="1"/>
</dbReference>
<evidence type="ECO:0000256" key="4">
    <source>
        <dbReference type="ARBA" id="ARBA00022989"/>
    </source>
</evidence>
<evidence type="ECO:0000256" key="1">
    <source>
        <dbReference type="ARBA" id="ARBA00004651"/>
    </source>
</evidence>
<dbReference type="Pfam" id="PF13426">
    <property type="entry name" value="PAS_9"/>
    <property type="match status" value="1"/>
</dbReference>
<keyword evidence="13" id="KW-1185">Reference proteome</keyword>
<dbReference type="InterPro" id="IPR001633">
    <property type="entry name" value="EAL_dom"/>
</dbReference>
<dbReference type="Pfam" id="PF00990">
    <property type="entry name" value="GGDEF"/>
    <property type="match status" value="1"/>
</dbReference>
<dbReference type="PANTHER" id="PTHR44757:SF2">
    <property type="entry name" value="BIOFILM ARCHITECTURE MAINTENANCE PROTEIN MBAA"/>
    <property type="match status" value="1"/>
</dbReference>
<dbReference type="InterPro" id="IPR007895">
    <property type="entry name" value="MASE1"/>
</dbReference>
<dbReference type="SMART" id="SM00267">
    <property type="entry name" value="GGDEF"/>
    <property type="match status" value="1"/>
</dbReference>
<feature type="domain" description="EAL" evidence="10">
    <location>
        <begin position="850"/>
        <end position="1099"/>
    </location>
</feature>
<dbReference type="InterPro" id="IPR035919">
    <property type="entry name" value="EAL_sf"/>
</dbReference>
<dbReference type="RefSeq" id="WP_255189513.1">
    <property type="nucleotide sequence ID" value="NZ_CP113517.1"/>
</dbReference>
<organism evidence="12 13">
    <name type="scientific">Methylomonas rapida</name>
    <dbReference type="NCBI Taxonomy" id="2963939"/>
    <lineage>
        <taxon>Bacteria</taxon>
        <taxon>Pseudomonadati</taxon>
        <taxon>Pseudomonadota</taxon>
        <taxon>Gammaproteobacteria</taxon>
        <taxon>Methylococcales</taxon>
        <taxon>Methylococcaceae</taxon>
        <taxon>Methylomonas</taxon>
    </lineage>
</organism>
<dbReference type="InterPro" id="IPR000700">
    <property type="entry name" value="PAS-assoc_C"/>
</dbReference>
<dbReference type="Gene3D" id="3.20.20.450">
    <property type="entry name" value="EAL domain"/>
    <property type="match status" value="1"/>
</dbReference>
<evidence type="ECO:0000259" key="11">
    <source>
        <dbReference type="PROSITE" id="PS50887"/>
    </source>
</evidence>
<dbReference type="InterPro" id="IPR042240">
    <property type="entry name" value="CHASE_sf"/>
</dbReference>
<evidence type="ECO:0000256" key="5">
    <source>
        <dbReference type="ARBA" id="ARBA00023136"/>
    </source>
</evidence>
<keyword evidence="4 6" id="KW-1133">Transmembrane helix</keyword>
<reference evidence="12" key="1">
    <citation type="submission" date="2022-11" db="EMBL/GenBank/DDBJ databases">
        <title>Methylomonas rapida sp. nov., Carotenoid-Producing Obligate Methanotrophs with High Growth Characteristics and Biotechnological Potential.</title>
        <authorList>
            <person name="Tikhonova E.N."/>
            <person name="Suleimanov R.Z."/>
            <person name="Miroshnikov K."/>
            <person name="Oshkin I.Y."/>
            <person name="Belova S.E."/>
            <person name="Danilova O.V."/>
            <person name="Ashikhmin A."/>
            <person name="Konopkin A."/>
            <person name="But S.Y."/>
            <person name="Khmelenina V.N."/>
            <person name="Kuznetsov N."/>
            <person name="Pimenov N.V."/>
            <person name="Dedysh S.N."/>
        </authorList>
    </citation>
    <scope>NUCLEOTIDE SEQUENCE</scope>
    <source>
        <strain evidence="12">MP1</strain>
    </source>
</reference>
<feature type="domain" description="PAC" evidence="8">
    <location>
        <begin position="619"/>
        <end position="671"/>
    </location>
</feature>
<dbReference type="InterPro" id="IPR043128">
    <property type="entry name" value="Rev_trsase/Diguanyl_cyclase"/>
</dbReference>
<dbReference type="Gene3D" id="3.30.70.270">
    <property type="match status" value="1"/>
</dbReference>
<evidence type="ECO:0000259" key="8">
    <source>
        <dbReference type="PROSITE" id="PS50113"/>
    </source>
</evidence>
<dbReference type="EMBL" id="CP113517">
    <property type="protein sequence ID" value="WAR44539.1"/>
    <property type="molecule type" value="Genomic_DNA"/>
</dbReference>
<dbReference type="InterPro" id="IPR006189">
    <property type="entry name" value="CHASE_dom"/>
</dbReference>
<keyword evidence="3 6" id="KW-0812">Transmembrane</keyword>
<evidence type="ECO:0000259" key="7">
    <source>
        <dbReference type="PROSITE" id="PS50112"/>
    </source>
</evidence>
<dbReference type="Gene3D" id="3.30.450.20">
    <property type="entry name" value="PAS domain"/>
    <property type="match status" value="1"/>
</dbReference>
<dbReference type="PROSITE" id="PS50113">
    <property type="entry name" value="PAC"/>
    <property type="match status" value="1"/>
</dbReference>
<dbReference type="SMART" id="SM00052">
    <property type="entry name" value="EAL"/>
    <property type="match status" value="1"/>
</dbReference>
<feature type="transmembrane region" description="Helical" evidence="6">
    <location>
        <begin position="122"/>
        <end position="142"/>
    </location>
</feature>
<dbReference type="Pfam" id="PF00563">
    <property type="entry name" value="EAL"/>
    <property type="match status" value="1"/>
</dbReference>
<dbReference type="InterPro" id="IPR001610">
    <property type="entry name" value="PAC"/>
</dbReference>
<dbReference type="SMART" id="SM00086">
    <property type="entry name" value="PAC"/>
    <property type="match status" value="1"/>
</dbReference>
<evidence type="ECO:0000313" key="13">
    <source>
        <dbReference type="Proteomes" id="UP001162780"/>
    </source>
</evidence>
<keyword evidence="5 6" id="KW-0472">Membrane</keyword>
<dbReference type="PROSITE" id="PS50887">
    <property type="entry name" value="GGDEF"/>
    <property type="match status" value="1"/>
</dbReference>
<dbReference type="Proteomes" id="UP001162780">
    <property type="component" value="Chromosome"/>
</dbReference>
<dbReference type="PROSITE" id="PS50883">
    <property type="entry name" value="EAL"/>
    <property type="match status" value="1"/>
</dbReference>
<evidence type="ECO:0000259" key="10">
    <source>
        <dbReference type="PROSITE" id="PS50883"/>
    </source>
</evidence>
<feature type="transmembrane region" description="Helical" evidence="6">
    <location>
        <begin position="55"/>
        <end position="73"/>
    </location>
</feature>
<evidence type="ECO:0000313" key="12">
    <source>
        <dbReference type="EMBL" id="WAR44539.1"/>
    </source>
</evidence>
<evidence type="ECO:0000256" key="3">
    <source>
        <dbReference type="ARBA" id="ARBA00022692"/>
    </source>
</evidence>
<accession>A0ABY7GI78</accession>
<dbReference type="Pfam" id="PF03924">
    <property type="entry name" value="CHASE"/>
    <property type="match status" value="1"/>
</dbReference>
<keyword evidence="2" id="KW-1003">Cell membrane</keyword>
<dbReference type="InterPro" id="IPR052155">
    <property type="entry name" value="Biofilm_reg_signaling"/>
</dbReference>
<feature type="domain" description="PAS" evidence="7">
    <location>
        <begin position="544"/>
        <end position="592"/>
    </location>
</feature>
<dbReference type="CDD" id="cd00130">
    <property type="entry name" value="PAS"/>
    <property type="match status" value="1"/>
</dbReference>
<dbReference type="SUPFAM" id="SSF55785">
    <property type="entry name" value="PYP-like sensor domain (PAS domain)"/>
    <property type="match status" value="1"/>
</dbReference>
<gene>
    <name evidence="12" type="ORF">NM686_019660</name>
</gene>